<dbReference type="SMART" id="SM00636">
    <property type="entry name" value="Glyco_18"/>
    <property type="match status" value="1"/>
</dbReference>
<dbReference type="SUPFAM" id="SSF51445">
    <property type="entry name" value="(Trans)glycosidases"/>
    <property type="match status" value="1"/>
</dbReference>
<dbReference type="InterPro" id="IPR001223">
    <property type="entry name" value="Glyco_hydro18_cat"/>
</dbReference>
<dbReference type="PROSITE" id="PS50941">
    <property type="entry name" value="CHIT_BIND_I_2"/>
    <property type="match status" value="1"/>
</dbReference>
<feature type="disulfide bond" evidence="4">
    <location>
        <begin position="164"/>
        <end position="176"/>
    </location>
</feature>
<keyword evidence="3 4" id="KW-0147">Chitin-binding</keyword>
<evidence type="ECO:0000256" key="1">
    <source>
        <dbReference type="ARBA" id="ARBA00008682"/>
    </source>
</evidence>
<dbReference type="InterPro" id="IPR018371">
    <property type="entry name" value="Chitin-binding_1_CS"/>
</dbReference>
<evidence type="ECO:0000313" key="8">
    <source>
        <dbReference type="EMBL" id="KAG9228463.1"/>
    </source>
</evidence>
<dbReference type="InterPro" id="IPR017853">
    <property type="entry name" value="GH"/>
</dbReference>
<dbReference type="PANTHER" id="PTHR11177:SF333">
    <property type="entry name" value="CHITINASE"/>
    <property type="match status" value="1"/>
</dbReference>
<dbReference type="GO" id="GO:0008843">
    <property type="term" value="F:endochitinase activity"/>
    <property type="evidence" value="ECO:0007669"/>
    <property type="project" value="UniProtKB-EC"/>
</dbReference>
<keyword evidence="5" id="KW-0732">Signal</keyword>
<evidence type="ECO:0000256" key="5">
    <source>
        <dbReference type="SAM" id="SignalP"/>
    </source>
</evidence>
<evidence type="ECO:0000259" key="6">
    <source>
        <dbReference type="PROSITE" id="PS50941"/>
    </source>
</evidence>
<dbReference type="InterPro" id="IPR011583">
    <property type="entry name" value="Chitinase_II/V-like_cat"/>
</dbReference>
<keyword evidence="4" id="KW-1015">Disulfide bond</keyword>
<comment type="similarity">
    <text evidence="1">Belongs to the glycosyl hydrolase 18 family. Chitinase class V subfamily.</text>
</comment>
<feature type="domain" description="Chitin-binding type-1" evidence="6">
    <location>
        <begin position="150"/>
        <end position="209"/>
    </location>
</feature>
<dbReference type="EMBL" id="MU251934">
    <property type="protein sequence ID" value="KAG9228463.1"/>
    <property type="molecule type" value="Genomic_DNA"/>
</dbReference>
<dbReference type="PROSITE" id="PS51910">
    <property type="entry name" value="GH18_2"/>
    <property type="match status" value="1"/>
</dbReference>
<dbReference type="SUPFAM" id="SSF54556">
    <property type="entry name" value="Chitinase insertion domain"/>
    <property type="match status" value="1"/>
</dbReference>
<evidence type="ECO:0000256" key="3">
    <source>
        <dbReference type="ARBA" id="ARBA00022669"/>
    </source>
</evidence>
<dbReference type="InterPro" id="IPR050314">
    <property type="entry name" value="Glycosyl_Hydrlase_18"/>
</dbReference>
<feature type="signal peptide" evidence="5">
    <location>
        <begin position="1"/>
        <end position="23"/>
    </location>
</feature>
<evidence type="ECO:0000256" key="4">
    <source>
        <dbReference type="PROSITE-ProRule" id="PRU00261"/>
    </source>
</evidence>
<dbReference type="InterPro" id="IPR036861">
    <property type="entry name" value="Endochitinase-like_sf"/>
</dbReference>
<accession>A0A9P8BZA8</accession>
<dbReference type="GO" id="GO:0005975">
    <property type="term" value="P:carbohydrate metabolic process"/>
    <property type="evidence" value="ECO:0007669"/>
    <property type="project" value="InterPro"/>
</dbReference>
<dbReference type="Gene3D" id="3.30.60.10">
    <property type="entry name" value="Endochitinase-like"/>
    <property type="match status" value="1"/>
</dbReference>
<dbReference type="PANTHER" id="PTHR11177">
    <property type="entry name" value="CHITINASE"/>
    <property type="match status" value="1"/>
</dbReference>
<evidence type="ECO:0000259" key="7">
    <source>
        <dbReference type="PROSITE" id="PS51910"/>
    </source>
</evidence>
<organism evidence="8 9">
    <name type="scientific">Amylocarpus encephaloides</name>
    <dbReference type="NCBI Taxonomy" id="45428"/>
    <lineage>
        <taxon>Eukaryota</taxon>
        <taxon>Fungi</taxon>
        <taxon>Dikarya</taxon>
        <taxon>Ascomycota</taxon>
        <taxon>Pezizomycotina</taxon>
        <taxon>Leotiomycetes</taxon>
        <taxon>Helotiales</taxon>
        <taxon>Helotiales incertae sedis</taxon>
        <taxon>Amylocarpus</taxon>
    </lineage>
</organism>
<dbReference type="Proteomes" id="UP000824998">
    <property type="component" value="Unassembled WGS sequence"/>
</dbReference>
<comment type="caution">
    <text evidence="4">Lacks conserved residue(s) required for the propagation of feature annotation.</text>
</comment>
<dbReference type="Pfam" id="PF00704">
    <property type="entry name" value="Glyco_hydro_18"/>
    <property type="match status" value="1"/>
</dbReference>
<sequence>MHLTSSIPFIWTFIVIQSDSAHAFLIPPSPPASFPAPIVERDVNVIAAPAIVQQNVAANPPLPILEIGYEHIISQIGENITLVESQSTTNDRRHSGISKVVSLSVALAQCGPGTPCVDGSCCNSVGKCGFKPYNCKTTGTTTCISNCEAQANCGVDSLNGAQKCPLNTCCSYFGYCGTTDVFCKGATTHHPNAPDTTLPCQKGFGSCEVAQKPSCKAGDRSASRGRKVAYWQAGNVQWRSCDKVWASQIDTTVLTHLIFAFASIDPKTFKVVPVDPRTDIPLYSQFTALRSTVLKTWIAVGGGGLNDAGAPTIHAWSDMASSAESRAVFISSLTNFMNRYGFQGVDLDWETPVLAYRGGRQADFGNIVLLVKEMRSAFGKRYGISIAIPTDFSALSQFDLIAMQPYLDFFNFMAYDIHGPWEAARLGAHVLPQASIQDIESRIVPLWFDGIEPSKVNLGLPYYGRGYTLSNTSCVDAGCPYTSTSAPGPCTHSEGIMSLKEILDLIKQKHLEPKLISDTFQKQITYDGNQWMAYDDAETLAMKEIWADQNCLGGTVAWTVDFVGGSGKLVIGSFPMSFKH</sequence>
<dbReference type="PROSITE" id="PS00026">
    <property type="entry name" value="CHIT_BIND_I_1"/>
    <property type="match status" value="1"/>
</dbReference>
<dbReference type="GO" id="GO:0008061">
    <property type="term" value="F:chitin binding"/>
    <property type="evidence" value="ECO:0007669"/>
    <property type="project" value="UniProtKB-UniRule"/>
</dbReference>
<feature type="domain" description="GH18" evidence="7">
    <location>
        <begin position="225"/>
        <end position="580"/>
    </location>
</feature>
<comment type="caution">
    <text evidence="8">The sequence shown here is derived from an EMBL/GenBank/DDBJ whole genome shotgun (WGS) entry which is preliminary data.</text>
</comment>
<dbReference type="Gene3D" id="3.20.20.80">
    <property type="entry name" value="Glycosidases"/>
    <property type="match status" value="1"/>
</dbReference>
<keyword evidence="8" id="KW-0378">Hydrolase</keyword>
<dbReference type="Gene3D" id="3.10.50.10">
    <property type="match status" value="1"/>
</dbReference>
<evidence type="ECO:0000313" key="9">
    <source>
        <dbReference type="Proteomes" id="UP000824998"/>
    </source>
</evidence>
<evidence type="ECO:0000256" key="2">
    <source>
        <dbReference type="ARBA" id="ARBA00012729"/>
    </source>
</evidence>
<protein>
    <recommendedName>
        <fullName evidence="2">chitinase</fullName>
        <ecNumber evidence="2">3.2.1.14</ecNumber>
    </recommendedName>
</protein>
<reference evidence="8" key="1">
    <citation type="journal article" date="2021" name="IMA Fungus">
        <title>Genomic characterization of three marine fungi, including Emericellopsis atlantica sp. nov. with signatures of a generalist lifestyle and marine biomass degradation.</title>
        <authorList>
            <person name="Hagestad O.C."/>
            <person name="Hou L."/>
            <person name="Andersen J.H."/>
            <person name="Hansen E.H."/>
            <person name="Altermark B."/>
            <person name="Li C."/>
            <person name="Kuhnert E."/>
            <person name="Cox R.J."/>
            <person name="Crous P.W."/>
            <person name="Spatafora J.W."/>
            <person name="Lail K."/>
            <person name="Amirebrahimi M."/>
            <person name="Lipzen A."/>
            <person name="Pangilinan J."/>
            <person name="Andreopoulos W."/>
            <person name="Hayes R.D."/>
            <person name="Ng V."/>
            <person name="Grigoriev I.V."/>
            <person name="Jackson S.A."/>
            <person name="Sutton T.D.S."/>
            <person name="Dobson A.D.W."/>
            <person name="Rama T."/>
        </authorList>
    </citation>
    <scope>NUCLEOTIDE SEQUENCE</scope>
    <source>
        <strain evidence="8">TRa018bII</strain>
    </source>
</reference>
<dbReference type="Pfam" id="PF00187">
    <property type="entry name" value="Chitin_bind_1"/>
    <property type="match status" value="1"/>
</dbReference>
<gene>
    <name evidence="8" type="ORF">BJ875DRAFT_389344</name>
</gene>
<keyword evidence="9" id="KW-1185">Reference proteome</keyword>
<dbReference type="InterPro" id="IPR001002">
    <property type="entry name" value="Chitin-bd_1"/>
</dbReference>
<name>A0A9P8BZA8_9HELO</name>
<dbReference type="AlphaFoldDB" id="A0A9P8BZA8"/>
<feature type="disulfide bond" evidence="4">
    <location>
        <begin position="169"/>
        <end position="183"/>
    </location>
</feature>
<proteinExistence type="inferred from homology"/>
<feature type="chain" id="PRO_5040410204" description="chitinase" evidence="5">
    <location>
        <begin position="24"/>
        <end position="580"/>
    </location>
</feature>
<dbReference type="CDD" id="cd00035">
    <property type="entry name" value="ChtBD1"/>
    <property type="match status" value="1"/>
</dbReference>
<dbReference type="InterPro" id="IPR029070">
    <property type="entry name" value="Chitinase_insertion_sf"/>
</dbReference>
<dbReference type="EC" id="3.2.1.14" evidence="2"/>
<dbReference type="SUPFAM" id="SSF57016">
    <property type="entry name" value="Plant lectins/antimicrobial peptides"/>
    <property type="match status" value="1"/>
</dbReference>
<dbReference type="OrthoDB" id="73875at2759"/>
<dbReference type="SMART" id="SM00270">
    <property type="entry name" value="ChtBD1"/>
    <property type="match status" value="1"/>
</dbReference>